<dbReference type="SMART" id="SM00184">
    <property type="entry name" value="RING"/>
    <property type="match status" value="2"/>
</dbReference>
<dbReference type="VEuPathDB" id="FungiDB:MUCCIDRAFT_92273"/>
<dbReference type="InterPro" id="IPR013083">
    <property type="entry name" value="Znf_RING/FYVE/PHD"/>
</dbReference>
<evidence type="ECO:0000256" key="4">
    <source>
        <dbReference type="PROSITE-ProRule" id="PRU00175"/>
    </source>
</evidence>
<dbReference type="AlphaFoldDB" id="A0A168KNT2"/>
<dbReference type="SMART" id="SM00464">
    <property type="entry name" value="LON"/>
    <property type="match status" value="1"/>
</dbReference>
<dbReference type="STRING" id="747725.A0A168KNT2"/>
<sequence>MSLVLNCSVCQHPLVDPVTLSCGFTVCLTCLPSQQEFQRSTFVCPVKQCHNATHLFGPNLYLDNCINHIIKLDQPDAQKITESLQCSIGNHLLQHPITSHCGHSFCKLCALQYKIANDSCKQCQKRLPSYQFLQHQPPNVILQQVLSAYNQHDAPPMDAVSAANHISNMSISFDPSSSNTSYQAVPIFLTDFAVLPSQKLRIPIYSEPHRTFFINSLLNCRELQSLCFGIVSRDKANHKGRFGAMVKINSVEQRGKDLVVDVVGLDRFQVTSVLKETDDFLQADLEMKFEDGQDLLSASNTHWIDHRHQAMAKQSSKNASSLPPSPDSPMEDVIVSTPTLPSSPPAEPAIYTPAMKLSNRIHDFVSDLAHSTPSISFCSAIEGLLGPVWLESVQGLHGTLPAADNAVAMCWWSAVVLPVSNTDRYHLLATESLEDRLDIILSWIDDLKSQWGNCRRTAINSAAKVGQ</sequence>
<organism evidence="8 9">
    <name type="scientific">Mucor lusitanicus CBS 277.49</name>
    <dbReference type="NCBI Taxonomy" id="747725"/>
    <lineage>
        <taxon>Eukaryota</taxon>
        <taxon>Fungi</taxon>
        <taxon>Fungi incertae sedis</taxon>
        <taxon>Mucoromycota</taxon>
        <taxon>Mucoromycotina</taxon>
        <taxon>Mucoromycetes</taxon>
        <taxon>Mucorales</taxon>
        <taxon>Mucorineae</taxon>
        <taxon>Mucoraceae</taxon>
        <taxon>Mucor</taxon>
    </lineage>
</organism>
<proteinExistence type="predicted"/>
<gene>
    <name evidence="8" type="ORF">MUCCIDRAFT_92273</name>
</gene>
<dbReference type="PANTHER" id="PTHR23327:SF42">
    <property type="entry name" value="LON PEPTIDASE N-TERMINAL DOMAIN AND RING FINGER PROTEIN C14F5.10C"/>
    <property type="match status" value="1"/>
</dbReference>
<dbReference type="Gene3D" id="2.30.130.40">
    <property type="entry name" value="LON domain-like"/>
    <property type="match status" value="1"/>
</dbReference>
<protein>
    <recommendedName>
        <fullName evidence="10">RING-type domain-containing protein</fullName>
    </recommendedName>
</protein>
<dbReference type="SUPFAM" id="SSF57850">
    <property type="entry name" value="RING/U-box"/>
    <property type="match status" value="2"/>
</dbReference>
<evidence type="ECO:0000313" key="8">
    <source>
        <dbReference type="EMBL" id="OAD02598.1"/>
    </source>
</evidence>
<feature type="compositionally biased region" description="Polar residues" evidence="5">
    <location>
        <begin position="312"/>
        <end position="322"/>
    </location>
</feature>
<dbReference type="Pfam" id="PF13445">
    <property type="entry name" value="zf-RING_UBOX"/>
    <property type="match status" value="1"/>
</dbReference>
<keyword evidence="3" id="KW-0862">Zinc</keyword>
<dbReference type="GO" id="GO:0008270">
    <property type="term" value="F:zinc ion binding"/>
    <property type="evidence" value="ECO:0007669"/>
    <property type="project" value="UniProtKB-KW"/>
</dbReference>
<dbReference type="PROSITE" id="PS51787">
    <property type="entry name" value="LON_N"/>
    <property type="match status" value="1"/>
</dbReference>
<evidence type="ECO:0000313" key="9">
    <source>
        <dbReference type="Proteomes" id="UP000077051"/>
    </source>
</evidence>
<evidence type="ECO:0008006" key="10">
    <source>
        <dbReference type="Google" id="ProtNLM"/>
    </source>
</evidence>
<dbReference type="PROSITE" id="PS50089">
    <property type="entry name" value="ZF_RING_2"/>
    <property type="match status" value="1"/>
</dbReference>
<evidence type="ECO:0000259" key="6">
    <source>
        <dbReference type="PROSITE" id="PS50089"/>
    </source>
</evidence>
<dbReference type="InterPro" id="IPR046336">
    <property type="entry name" value="Lon_prtase_N_sf"/>
</dbReference>
<name>A0A168KNT2_MUCCL</name>
<dbReference type="InterPro" id="IPR001841">
    <property type="entry name" value="Znf_RING"/>
</dbReference>
<dbReference type="InterPro" id="IPR017907">
    <property type="entry name" value="Znf_RING_CS"/>
</dbReference>
<evidence type="ECO:0000256" key="1">
    <source>
        <dbReference type="ARBA" id="ARBA00022723"/>
    </source>
</evidence>
<dbReference type="PANTHER" id="PTHR23327">
    <property type="entry name" value="RING FINGER PROTEIN 127"/>
    <property type="match status" value="1"/>
</dbReference>
<comment type="caution">
    <text evidence="8">The sequence shown here is derived from an EMBL/GenBank/DDBJ whole genome shotgun (WGS) entry which is preliminary data.</text>
</comment>
<keyword evidence="9" id="KW-1185">Reference proteome</keyword>
<feature type="domain" description="RING-type" evidence="6">
    <location>
        <begin position="7"/>
        <end position="48"/>
    </location>
</feature>
<dbReference type="PROSITE" id="PS00518">
    <property type="entry name" value="ZF_RING_1"/>
    <property type="match status" value="1"/>
</dbReference>
<keyword evidence="2 4" id="KW-0863">Zinc-finger</keyword>
<dbReference type="InterPro" id="IPR027370">
    <property type="entry name" value="Znf-RING_euk"/>
</dbReference>
<feature type="region of interest" description="Disordered" evidence="5">
    <location>
        <begin position="309"/>
        <end position="347"/>
    </location>
</feature>
<evidence type="ECO:0000259" key="7">
    <source>
        <dbReference type="PROSITE" id="PS51787"/>
    </source>
</evidence>
<dbReference type="EMBL" id="AMYB01000005">
    <property type="protein sequence ID" value="OAD02598.1"/>
    <property type="molecule type" value="Genomic_DNA"/>
</dbReference>
<evidence type="ECO:0000256" key="5">
    <source>
        <dbReference type="SAM" id="MobiDB-lite"/>
    </source>
</evidence>
<evidence type="ECO:0000256" key="2">
    <source>
        <dbReference type="ARBA" id="ARBA00022771"/>
    </source>
</evidence>
<dbReference type="Pfam" id="PF02190">
    <property type="entry name" value="LON_substr_bdg"/>
    <property type="match status" value="1"/>
</dbReference>
<reference evidence="8 9" key="1">
    <citation type="submission" date="2015-06" db="EMBL/GenBank/DDBJ databases">
        <title>Expansion of signal transduction pathways in fungi by whole-genome duplication.</title>
        <authorList>
            <consortium name="DOE Joint Genome Institute"/>
            <person name="Corrochano L.M."/>
            <person name="Kuo A."/>
            <person name="Marcet-Houben M."/>
            <person name="Polaino S."/>
            <person name="Salamov A."/>
            <person name="Villalobos J.M."/>
            <person name="Alvarez M.I."/>
            <person name="Avalos J."/>
            <person name="Benito E.P."/>
            <person name="Benoit I."/>
            <person name="Burger G."/>
            <person name="Camino L.P."/>
            <person name="Canovas D."/>
            <person name="Cerda-Olmedo E."/>
            <person name="Cheng J.-F."/>
            <person name="Dominguez A."/>
            <person name="Elias M."/>
            <person name="Eslava A.P."/>
            <person name="Glaser F."/>
            <person name="Grimwood J."/>
            <person name="Gutierrez G."/>
            <person name="Heitman J."/>
            <person name="Henrissat B."/>
            <person name="Iturriaga E.A."/>
            <person name="Lang B.F."/>
            <person name="Lavin J.L."/>
            <person name="Lee S."/>
            <person name="Li W."/>
            <person name="Lindquist E."/>
            <person name="Lopez-Garcia S."/>
            <person name="Luque E.M."/>
            <person name="Marcos A.T."/>
            <person name="Martin J."/>
            <person name="Mccluskey K."/>
            <person name="Medina H.R."/>
            <person name="Miralles-Duran A."/>
            <person name="Miyazaki A."/>
            <person name="Munoz-Torres E."/>
            <person name="Oguiza J.A."/>
            <person name="Ohm R."/>
            <person name="Olmedo M."/>
            <person name="Orejas M."/>
            <person name="Ortiz-Castellanos L."/>
            <person name="Pisabarro A.G."/>
            <person name="Rodriguez-Romero J."/>
            <person name="Ruiz-Herrera J."/>
            <person name="Ruiz-Vazquez R."/>
            <person name="Sanz C."/>
            <person name="Schackwitz W."/>
            <person name="Schmutz J."/>
            <person name="Shahriari M."/>
            <person name="Shelest E."/>
            <person name="Silva-Franco F."/>
            <person name="Soanes D."/>
            <person name="Syed K."/>
            <person name="Tagua V.G."/>
            <person name="Talbot N.J."/>
            <person name="Thon M."/>
            <person name="De Vries R.P."/>
            <person name="Wiebenga A."/>
            <person name="Yadav J.S."/>
            <person name="Braun E.L."/>
            <person name="Baker S."/>
            <person name="Garre V."/>
            <person name="Horwitz B."/>
            <person name="Torres-Martinez S."/>
            <person name="Idnurm A."/>
            <person name="Herrera-Estrella A."/>
            <person name="Gabaldon T."/>
            <person name="Grigoriev I.V."/>
        </authorList>
    </citation>
    <scope>NUCLEOTIDE SEQUENCE [LARGE SCALE GENOMIC DNA]</scope>
    <source>
        <strain evidence="8 9">CBS 277.49</strain>
    </source>
</reference>
<dbReference type="InterPro" id="IPR003111">
    <property type="entry name" value="Lon_prtase_N"/>
</dbReference>
<dbReference type="Gene3D" id="3.30.40.10">
    <property type="entry name" value="Zinc/RING finger domain, C3HC4 (zinc finger)"/>
    <property type="match status" value="2"/>
</dbReference>
<dbReference type="GO" id="GO:0061630">
    <property type="term" value="F:ubiquitin protein ligase activity"/>
    <property type="evidence" value="ECO:0007669"/>
    <property type="project" value="TreeGrafter"/>
</dbReference>
<feature type="domain" description="Lon N-terminal" evidence="7">
    <location>
        <begin position="182"/>
        <end position="448"/>
    </location>
</feature>
<dbReference type="OrthoDB" id="264917at2759"/>
<dbReference type="Proteomes" id="UP000077051">
    <property type="component" value="Unassembled WGS sequence"/>
</dbReference>
<keyword evidence="1" id="KW-0479">Metal-binding</keyword>
<dbReference type="InterPro" id="IPR015947">
    <property type="entry name" value="PUA-like_sf"/>
</dbReference>
<evidence type="ECO:0000256" key="3">
    <source>
        <dbReference type="ARBA" id="ARBA00022833"/>
    </source>
</evidence>
<accession>A0A168KNT2</accession>
<dbReference type="SUPFAM" id="SSF88697">
    <property type="entry name" value="PUA domain-like"/>
    <property type="match status" value="1"/>
</dbReference>